<evidence type="ECO:0000313" key="2">
    <source>
        <dbReference type="Proteomes" id="UP001057402"/>
    </source>
</evidence>
<protein>
    <submittedName>
        <fullName evidence="1">Uncharacterized protein</fullName>
    </submittedName>
</protein>
<organism evidence="1 2">
    <name type="scientific">Melastoma candidum</name>
    <dbReference type="NCBI Taxonomy" id="119954"/>
    <lineage>
        <taxon>Eukaryota</taxon>
        <taxon>Viridiplantae</taxon>
        <taxon>Streptophyta</taxon>
        <taxon>Embryophyta</taxon>
        <taxon>Tracheophyta</taxon>
        <taxon>Spermatophyta</taxon>
        <taxon>Magnoliopsida</taxon>
        <taxon>eudicotyledons</taxon>
        <taxon>Gunneridae</taxon>
        <taxon>Pentapetalae</taxon>
        <taxon>rosids</taxon>
        <taxon>malvids</taxon>
        <taxon>Myrtales</taxon>
        <taxon>Melastomataceae</taxon>
        <taxon>Melastomatoideae</taxon>
        <taxon>Melastomateae</taxon>
        <taxon>Melastoma</taxon>
    </lineage>
</organism>
<proteinExistence type="predicted"/>
<sequence length="192" mass="22481">MRKPWTAILSNDLKYVAARLSRAEPPLRREAVEYMMLDIDIHMFSLRRSKANFHRIMSLLSSVTSVYKWTNDICLWKNPLTTCLVHILFLILVCYPELILPTIFLYLFVIGLWNYRFRPRHPPHMDVLRLSQAENPHPDELDEEFDTFPSRKPADVVRFRYDRLRSVAGRVQSVIGDICDARGEGTGYIELA</sequence>
<comment type="caution">
    <text evidence="1">The sequence shown here is derived from an EMBL/GenBank/DDBJ whole genome shotgun (WGS) entry which is preliminary data.</text>
</comment>
<reference evidence="2" key="1">
    <citation type="journal article" date="2023" name="Front. Plant Sci.">
        <title>Chromosomal-level genome assembly of Melastoma candidum provides insights into trichome evolution.</title>
        <authorList>
            <person name="Zhong Y."/>
            <person name="Wu W."/>
            <person name="Sun C."/>
            <person name="Zou P."/>
            <person name="Liu Y."/>
            <person name="Dai S."/>
            <person name="Zhou R."/>
        </authorList>
    </citation>
    <scope>NUCLEOTIDE SEQUENCE [LARGE SCALE GENOMIC DNA]</scope>
</reference>
<dbReference type="Proteomes" id="UP001057402">
    <property type="component" value="Chromosome 6"/>
</dbReference>
<dbReference type="EMBL" id="CM042885">
    <property type="protein sequence ID" value="KAI4366814.1"/>
    <property type="molecule type" value="Genomic_DNA"/>
</dbReference>
<accession>A0ACB9QNU7</accession>
<evidence type="ECO:0000313" key="1">
    <source>
        <dbReference type="EMBL" id="KAI4366814.1"/>
    </source>
</evidence>
<name>A0ACB9QNU7_9MYRT</name>
<keyword evidence="2" id="KW-1185">Reference proteome</keyword>
<gene>
    <name evidence="1" type="ORF">MLD38_022637</name>
</gene>